<dbReference type="AlphaFoldDB" id="A0A060T944"/>
<evidence type="ECO:0000256" key="1">
    <source>
        <dbReference type="ARBA" id="ARBA00004167"/>
    </source>
</evidence>
<keyword evidence="2 6" id="KW-0812">Transmembrane</keyword>
<dbReference type="Pfam" id="PF14880">
    <property type="entry name" value="COX14"/>
    <property type="match status" value="1"/>
</dbReference>
<reference evidence="7" key="2">
    <citation type="submission" date="2014-06" db="EMBL/GenBank/DDBJ databases">
        <title>The complete genome of Blastobotrys (Arxula) adeninivorans LS3 - a yeast of biotechnological interest.</title>
        <authorList>
            <person name="Kunze G."/>
            <person name="Gaillardin C."/>
            <person name="Czernicka M."/>
            <person name="Durrens P."/>
            <person name="Martin T."/>
            <person name="Boer E."/>
            <person name="Gabaldon T."/>
            <person name="Cruz J."/>
            <person name="Talla E."/>
            <person name="Marck C."/>
            <person name="Goffeau A."/>
            <person name="Barbe V."/>
            <person name="Baret P."/>
            <person name="Baronian K."/>
            <person name="Beier S."/>
            <person name="Bleykasten C."/>
            <person name="Bode R."/>
            <person name="Casaregola S."/>
            <person name="Despons L."/>
            <person name="Fairhead C."/>
            <person name="Giersberg M."/>
            <person name="Gierski P."/>
            <person name="Hahnel U."/>
            <person name="Hartmann A."/>
            <person name="Jankowska D."/>
            <person name="Jubin C."/>
            <person name="Jung P."/>
            <person name="Lafontaine I."/>
            <person name="Leh-Louis V."/>
            <person name="Lemaire M."/>
            <person name="Marcet-Houben M."/>
            <person name="Mascher M."/>
            <person name="Morel G."/>
            <person name="Richard G.-F."/>
            <person name="Riechen J."/>
            <person name="Sacerdot C."/>
            <person name="Sarkar A."/>
            <person name="Savel G."/>
            <person name="Schacherer J."/>
            <person name="Sherman D."/>
            <person name="Straub M.-L."/>
            <person name="Stein N."/>
            <person name="Thierry A."/>
            <person name="Trautwein-Schult A."/>
            <person name="Westhof E."/>
            <person name="Worch S."/>
            <person name="Dujon B."/>
            <person name="Souciet J.-L."/>
            <person name="Wincker P."/>
            <person name="Scholz U."/>
            <person name="Neuveglise N."/>
        </authorList>
    </citation>
    <scope>NUCLEOTIDE SEQUENCE</scope>
    <source>
        <strain evidence="7">LS3</strain>
    </source>
</reference>
<comment type="subcellular location">
    <subcellularLocation>
        <location evidence="1">Membrane</location>
        <topology evidence="1">Single-pass membrane protein</topology>
    </subcellularLocation>
</comment>
<feature type="compositionally biased region" description="Polar residues" evidence="5">
    <location>
        <begin position="49"/>
        <end position="60"/>
    </location>
</feature>
<evidence type="ECO:0000256" key="4">
    <source>
        <dbReference type="ARBA" id="ARBA00023136"/>
    </source>
</evidence>
<evidence type="ECO:0000256" key="6">
    <source>
        <dbReference type="SAM" id="Phobius"/>
    </source>
</evidence>
<evidence type="ECO:0000313" key="7">
    <source>
        <dbReference type="EMBL" id="CDP37630.1"/>
    </source>
</evidence>
<dbReference type="GO" id="GO:0016020">
    <property type="term" value="C:membrane"/>
    <property type="evidence" value="ECO:0007669"/>
    <property type="project" value="UniProtKB-SubCell"/>
</dbReference>
<dbReference type="PhylomeDB" id="A0A060T944"/>
<proteinExistence type="predicted"/>
<accession>A0A060T944</accession>
<sequence length="68" mass="7683">MYRKPWYVQAADAAHRLTVLGIIGFSLYLAGGLGMTLYANRPSVRAARQQQFEQHVSSAQNEEEQNDK</sequence>
<dbReference type="InterPro" id="IPR029208">
    <property type="entry name" value="COX14"/>
</dbReference>
<protein>
    <submittedName>
        <fullName evidence="7">ARAD1D15840p</fullName>
    </submittedName>
</protein>
<evidence type="ECO:0000256" key="2">
    <source>
        <dbReference type="ARBA" id="ARBA00022692"/>
    </source>
</evidence>
<organism evidence="7">
    <name type="scientific">Blastobotrys adeninivorans</name>
    <name type="common">Yeast</name>
    <name type="synonym">Arxula adeninivorans</name>
    <dbReference type="NCBI Taxonomy" id="409370"/>
    <lineage>
        <taxon>Eukaryota</taxon>
        <taxon>Fungi</taxon>
        <taxon>Dikarya</taxon>
        <taxon>Ascomycota</taxon>
        <taxon>Saccharomycotina</taxon>
        <taxon>Dipodascomycetes</taxon>
        <taxon>Dipodascales</taxon>
        <taxon>Trichomonascaceae</taxon>
        <taxon>Blastobotrys</taxon>
    </lineage>
</organism>
<feature type="transmembrane region" description="Helical" evidence="6">
    <location>
        <begin position="20"/>
        <end position="39"/>
    </location>
</feature>
<evidence type="ECO:0000256" key="3">
    <source>
        <dbReference type="ARBA" id="ARBA00022989"/>
    </source>
</evidence>
<reference evidence="7" key="1">
    <citation type="submission" date="2014-02" db="EMBL/GenBank/DDBJ databases">
        <authorList>
            <person name="Genoscope - CEA"/>
        </authorList>
    </citation>
    <scope>NUCLEOTIDE SEQUENCE</scope>
    <source>
        <strain evidence="7">LS3</strain>
    </source>
</reference>
<keyword evidence="3 6" id="KW-1133">Transmembrane helix</keyword>
<evidence type="ECO:0000256" key="5">
    <source>
        <dbReference type="SAM" id="MobiDB-lite"/>
    </source>
</evidence>
<gene>
    <name evidence="7" type="ORF">GNLVRS02_ARAD1D15840g</name>
</gene>
<keyword evidence="4 6" id="KW-0472">Membrane</keyword>
<name>A0A060T944_BLAAD</name>
<dbReference type="EMBL" id="HG937694">
    <property type="protein sequence ID" value="CDP37630.1"/>
    <property type="molecule type" value="Genomic_DNA"/>
</dbReference>
<feature type="region of interest" description="Disordered" evidence="5">
    <location>
        <begin position="49"/>
        <end position="68"/>
    </location>
</feature>